<evidence type="ECO:0000313" key="1">
    <source>
        <dbReference type="EMBL" id="ETV73031.1"/>
    </source>
</evidence>
<accession>W4G173</accession>
<dbReference type="RefSeq" id="XP_009837480.1">
    <property type="nucleotide sequence ID" value="XM_009839178.1"/>
</dbReference>
<reference evidence="1" key="1">
    <citation type="submission" date="2013-12" db="EMBL/GenBank/DDBJ databases">
        <title>The Genome Sequence of Aphanomyces astaci APO3.</title>
        <authorList>
            <consortium name="The Broad Institute Genomics Platform"/>
            <person name="Russ C."/>
            <person name="Tyler B."/>
            <person name="van West P."/>
            <person name="Dieguez-Uribeondo J."/>
            <person name="Young S.K."/>
            <person name="Zeng Q."/>
            <person name="Gargeya S."/>
            <person name="Fitzgerald M."/>
            <person name="Abouelleil A."/>
            <person name="Alvarado L."/>
            <person name="Chapman S.B."/>
            <person name="Gainer-Dewar J."/>
            <person name="Goldberg J."/>
            <person name="Griggs A."/>
            <person name="Gujja S."/>
            <person name="Hansen M."/>
            <person name="Howarth C."/>
            <person name="Imamovic A."/>
            <person name="Ireland A."/>
            <person name="Larimer J."/>
            <person name="McCowan C."/>
            <person name="Murphy C."/>
            <person name="Pearson M."/>
            <person name="Poon T.W."/>
            <person name="Priest M."/>
            <person name="Roberts A."/>
            <person name="Saif S."/>
            <person name="Shea T."/>
            <person name="Sykes S."/>
            <person name="Wortman J."/>
            <person name="Nusbaum C."/>
            <person name="Birren B."/>
        </authorList>
    </citation>
    <scope>NUCLEOTIDE SEQUENCE [LARGE SCALE GENOMIC DNA]</scope>
    <source>
        <strain evidence="1">APO3</strain>
    </source>
</reference>
<dbReference type="VEuPathDB" id="FungiDB:H257_12069"/>
<dbReference type="EMBL" id="KI913151">
    <property type="protein sequence ID" value="ETV73031.1"/>
    <property type="molecule type" value="Genomic_DNA"/>
</dbReference>
<dbReference type="GeneID" id="20814065"/>
<name>W4G173_APHAT</name>
<sequence>MVPALLTRNDLEEVRSFESKNETPHKTLRDLDTALQEEVRQRHMMERLRDDEHQLLRNSKGTIRELREILSNEQSRYEQALFNEKRRREDLEQSMQGSFRKECERTPTATDEKKRELLWTLTVLCSGTRKFVYDKRRRLMNQTFIGLTRNWNVNGPKYKWNGVYWTYNNKPIDLETFSLKLPV</sequence>
<proteinExistence type="predicted"/>
<gene>
    <name evidence="1" type="ORF">H257_12069</name>
</gene>
<protein>
    <submittedName>
        <fullName evidence="1">Uncharacterized protein</fullName>
    </submittedName>
</protein>
<organism evidence="1">
    <name type="scientific">Aphanomyces astaci</name>
    <name type="common">Crayfish plague agent</name>
    <dbReference type="NCBI Taxonomy" id="112090"/>
    <lineage>
        <taxon>Eukaryota</taxon>
        <taxon>Sar</taxon>
        <taxon>Stramenopiles</taxon>
        <taxon>Oomycota</taxon>
        <taxon>Saprolegniomycetes</taxon>
        <taxon>Saprolegniales</taxon>
        <taxon>Verrucalvaceae</taxon>
        <taxon>Aphanomyces</taxon>
    </lineage>
</organism>
<dbReference type="AlphaFoldDB" id="W4G173"/>